<proteinExistence type="predicted"/>
<sequence length="98" mass="11460">MKNKTPDSGIHNPNTNPTTQDTLPAKMRSDPAASSDHLVDVREAKRLLKRVTAKKLYYHCAKGHLPFVRQSGKLYFSETVLRHWFRRSEYQKDHKINR</sequence>
<feature type="compositionally biased region" description="Polar residues" evidence="1">
    <location>
        <begin position="11"/>
        <end position="22"/>
    </location>
</feature>
<dbReference type="RefSeq" id="WP_353720103.1">
    <property type="nucleotide sequence ID" value="NZ_CP159289.1"/>
</dbReference>
<name>A0AAU8FJU0_9BACT</name>
<reference evidence="2" key="1">
    <citation type="submission" date="2024-06" db="EMBL/GenBank/DDBJ databases">
        <title>Sequencing and assembly of the genome of Dyadobacter sp. strain 676, a symbiont of Cyamopsis tetragonoloba.</title>
        <authorList>
            <person name="Guro P."/>
            <person name="Sazanova A."/>
            <person name="Kuznetsova I."/>
            <person name="Belimov A."/>
            <person name="Safronova V."/>
        </authorList>
    </citation>
    <scope>NUCLEOTIDE SEQUENCE</scope>
    <source>
        <strain evidence="2">676</strain>
    </source>
</reference>
<accession>A0AAU8FJU0</accession>
<organism evidence="2">
    <name type="scientific">Dyadobacter sp. 676</name>
    <dbReference type="NCBI Taxonomy" id="3088362"/>
    <lineage>
        <taxon>Bacteria</taxon>
        <taxon>Pseudomonadati</taxon>
        <taxon>Bacteroidota</taxon>
        <taxon>Cytophagia</taxon>
        <taxon>Cytophagales</taxon>
        <taxon>Spirosomataceae</taxon>
        <taxon>Dyadobacter</taxon>
    </lineage>
</organism>
<gene>
    <name evidence="2" type="ORF">ABV298_31645</name>
</gene>
<dbReference type="EMBL" id="CP159289">
    <property type="protein sequence ID" value="XCH24790.1"/>
    <property type="molecule type" value="Genomic_DNA"/>
</dbReference>
<feature type="region of interest" description="Disordered" evidence="1">
    <location>
        <begin position="1"/>
        <end position="37"/>
    </location>
</feature>
<dbReference type="AlphaFoldDB" id="A0AAU8FJU0"/>
<protein>
    <submittedName>
        <fullName evidence="2">Helix-turn-helix domain-containing protein</fullName>
    </submittedName>
</protein>
<evidence type="ECO:0000313" key="2">
    <source>
        <dbReference type="EMBL" id="XCH24790.1"/>
    </source>
</evidence>
<evidence type="ECO:0000256" key="1">
    <source>
        <dbReference type="SAM" id="MobiDB-lite"/>
    </source>
</evidence>